<accession>A0A9W8X8V5</accession>
<proteinExistence type="predicted"/>
<reference evidence="1" key="1">
    <citation type="submission" date="2022-10" db="EMBL/GenBank/DDBJ databases">
        <title>Tapping the CABI collections for fungal endophytes: first genome assemblies for Collariella, Neodidymelliopsis, Ascochyta clinopodiicola, Didymella pomorum, Didymosphaeria variabile, Neocosmospora piperis and Neocucurbitaria cava.</title>
        <authorList>
            <person name="Hill R."/>
        </authorList>
    </citation>
    <scope>NUCLEOTIDE SEQUENCE</scope>
    <source>
        <strain evidence="1">IMI 356815</strain>
    </source>
</reference>
<dbReference type="EMBL" id="JAPEUX010000010">
    <property type="protein sequence ID" value="KAJ4344418.1"/>
    <property type="molecule type" value="Genomic_DNA"/>
</dbReference>
<protein>
    <submittedName>
        <fullName evidence="1">Uncharacterized protein</fullName>
    </submittedName>
</protein>
<dbReference type="AlphaFoldDB" id="A0A9W8X8V5"/>
<evidence type="ECO:0000313" key="2">
    <source>
        <dbReference type="Proteomes" id="UP001140513"/>
    </source>
</evidence>
<evidence type="ECO:0000313" key="1">
    <source>
        <dbReference type="EMBL" id="KAJ4344418.1"/>
    </source>
</evidence>
<dbReference type="Proteomes" id="UP001140513">
    <property type="component" value="Unassembled WGS sequence"/>
</dbReference>
<organism evidence="1 2">
    <name type="scientific">Didymosphaeria variabile</name>
    <dbReference type="NCBI Taxonomy" id="1932322"/>
    <lineage>
        <taxon>Eukaryota</taxon>
        <taxon>Fungi</taxon>
        <taxon>Dikarya</taxon>
        <taxon>Ascomycota</taxon>
        <taxon>Pezizomycotina</taxon>
        <taxon>Dothideomycetes</taxon>
        <taxon>Pleosporomycetidae</taxon>
        <taxon>Pleosporales</taxon>
        <taxon>Massarineae</taxon>
        <taxon>Didymosphaeriaceae</taxon>
        <taxon>Didymosphaeria</taxon>
    </lineage>
</organism>
<name>A0A9W8X8V5_9PLEO</name>
<sequence>MLALCGTWVYETSKLSHAQGDQTALWLSLVDIVSDAAVIEDVTALDAELGEEEEPEEAVDAAVDAAVDDALAAHEACVGTSTPYALQRPLASVMIA</sequence>
<gene>
    <name evidence="1" type="ORF">N0V89_012160</name>
</gene>
<comment type="caution">
    <text evidence="1">The sequence shown here is derived from an EMBL/GenBank/DDBJ whole genome shotgun (WGS) entry which is preliminary data.</text>
</comment>
<dbReference type="RefSeq" id="XP_056064870.1">
    <property type="nucleotide sequence ID" value="XM_056220883.1"/>
</dbReference>
<dbReference type="GeneID" id="80915690"/>
<keyword evidence="2" id="KW-1185">Reference proteome</keyword>